<dbReference type="EMBL" id="WIXE01021322">
    <property type="protein sequence ID" value="KAK5968490.1"/>
    <property type="molecule type" value="Genomic_DNA"/>
</dbReference>
<accession>A0AAN8EWX0</accession>
<organism evidence="1 2">
    <name type="scientific">Trichostrongylus colubriformis</name>
    <name type="common">Black scour worm</name>
    <dbReference type="NCBI Taxonomy" id="6319"/>
    <lineage>
        <taxon>Eukaryota</taxon>
        <taxon>Metazoa</taxon>
        <taxon>Ecdysozoa</taxon>
        <taxon>Nematoda</taxon>
        <taxon>Chromadorea</taxon>
        <taxon>Rhabditida</taxon>
        <taxon>Rhabditina</taxon>
        <taxon>Rhabditomorpha</taxon>
        <taxon>Strongyloidea</taxon>
        <taxon>Trichostrongylidae</taxon>
        <taxon>Trichostrongylus</taxon>
    </lineage>
</organism>
<protein>
    <submittedName>
        <fullName evidence="1">Uncharacterized protein</fullName>
    </submittedName>
</protein>
<evidence type="ECO:0000313" key="1">
    <source>
        <dbReference type="EMBL" id="KAK5968490.1"/>
    </source>
</evidence>
<proteinExistence type="predicted"/>
<keyword evidence="2" id="KW-1185">Reference proteome</keyword>
<name>A0AAN8EWX0_TRICO</name>
<gene>
    <name evidence="1" type="ORF">GCK32_021012</name>
</gene>
<dbReference type="Proteomes" id="UP001331761">
    <property type="component" value="Unassembled WGS sequence"/>
</dbReference>
<dbReference type="AlphaFoldDB" id="A0AAN8EWX0"/>
<sequence length="89" mass="10224">MICLPRDTLVSTAPSRFRVARLKPRTSTLFSESTMTATMLVWPTYPSQGAARLLSSSRENTLPTKSYQKRQWTSVLSIWNLNSRMKEEK</sequence>
<reference evidence="1 2" key="1">
    <citation type="submission" date="2019-10" db="EMBL/GenBank/DDBJ databases">
        <title>Assembly and Annotation for the nematode Trichostrongylus colubriformis.</title>
        <authorList>
            <person name="Martin J."/>
        </authorList>
    </citation>
    <scope>NUCLEOTIDE SEQUENCE [LARGE SCALE GENOMIC DNA]</scope>
    <source>
        <strain evidence="1">G859</strain>
        <tissue evidence="1">Whole worm</tissue>
    </source>
</reference>
<comment type="caution">
    <text evidence="1">The sequence shown here is derived from an EMBL/GenBank/DDBJ whole genome shotgun (WGS) entry which is preliminary data.</text>
</comment>
<evidence type="ECO:0000313" key="2">
    <source>
        <dbReference type="Proteomes" id="UP001331761"/>
    </source>
</evidence>